<dbReference type="OrthoDB" id="3358371at2759"/>
<dbReference type="PANTHER" id="PTHR42748:SF28">
    <property type="entry name" value="NMRA-LIKE DOMAIN-CONTAINING PROTEIN"/>
    <property type="match status" value="1"/>
</dbReference>
<dbReference type="SUPFAM" id="SSF51735">
    <property type="entry name" value="NAD(P)-binding Rossmann-fold domains"/>
    <property type="match status" value="1"/>
</dbReference>
<keyword evidence="2" id="KW-0521">NADP</keyword>
<dbReference type="EMBL" id="PDNA01000029">
    <property type="protein sequence ID" value="PGH23045.1"/>
    <property type="molecule type" value="Genomic_DNA"/>
</dbReference>
<dbReference type="Gene3D" id="3.40.50.720">
    <property type="entry name" value="NAD(P)-binding Rossmann-like Domain"/>
    <property type="match status" value="1"/>
</dbReference>
<dbReference type="Gene3D" id="3.90.25.10">
    <property type="entry name" value="UDP-galactose 4-epimerase, domain 1"/>
    <property type="match status" value="1"/>
</dbReference>
<dbReference type="AlphaFoldDB" id="A0A2B7YP12"/>
<sequence length="339" mass="37387">MSKIAVVIGATGHQGGAVVSSLLADPTFKVRGITRNPQSPKAQALTAKGVEVVAADLTDEESLVRAFDGAYAIFAVTDFLEPFIKFGPEKAKEIEYQHGVNLARAASRTSTLEHYIWSTLPDSRTISEGKIVVPHFDAKQRVDDFIRKDAALFKKTVFLFVTFYATNLLYPMFTPIYSKPAGKYITFQPVVGSTQIASLGPLSNVGLAAHTIITTPYPLPESAKSGPTPARYVLIVAEYLEFEDYFKLWAKTVPGATATGEKDVNLDFLKISRNEYEKLVWNAEMSPMLQYWELVGAASWTTVQEGDVLVELKDMLKGTDKEVRGTEAAFKEIDWTSVL</sequence>
<evidence type="ECO:0000259" key="3">
    <source>
        <dbReference type="Pfam" id="PF05368"/>
    </source>
</evidence>
<evidence type="ECO:0000313" key="5">
    <source>
        <dbReference type="Proteomes" id="UP000224634"/>
    </source>
</evidence>
<accession>A0A2B7YP12</accession>
<feature type="domain" description="NmrA-like" evidence="3">
    <location>
        <begin position="3"/>
        <end position="216"/>
    </location>
</feature>
<reference evidence="4 5" key="1">
    <citation type="submission" date="2017-10" db="EMBL/GenBank/DDBJ databases">
        <title>Comparative genomics in systemic dimorphic fungi from Ajellomycetaceae.</title>
        <authorList>
            <person name="Munoz J.F."/>
            <person name="Mcewen J.G."/>
            <person name="Clay O.K."/>
            <person name="Cuomo C.A."/>
        </authorList>
    </citation>
    <scope>NUCLEOTIDE SEQUENCE [LARGE SCALE GENOMIC DNA]</scope>
    <source>
        <strain evidence="4 5">UAMH7299</strain>
    </source>
</reference>
<keyword evidence="5" id="KW-1185">Reference proteome</keyword>
<dbReference type="InterPro" id="IPR051164">
    <property type="entry name" value="NmrA-like_oxidored"/>
</dbReference>
<comment type="similarity">
    <text evidence="1">Belongs to the NmrA-type oxidoreductase family.</text>
</comment>
<organism evidence="4 5">
    <name type="scientific">Polytolypa hystricis (strain UAMH7299)</name>
    <dbReference type="NCBI Taxonomy" id="1447883"/>
    <lineage>
        <taxon>Eukaryota</taxon>
        <taxon>Fungi</taxon>
        <taxon>Dikarya</taxon>
        <taxon>Ascomycota</taxon>
        <taxon>Pezizomycotina</taxon>
        <taxon>Eurotiomycetes</taxon>
        <taxon>Eurotiomycetidae</taxon>
        <taxon>Onygenales</taxon>
        <taxon>Onygenales incertae sedis</taxon>
        <taxon>Polytolypa</taxon>
    </lineage>
</organism>
<gene>
    <name evidence="4" type="ORF">AJ80_02818</name>
</gene>
<evidence type="ECO:0000256" key="2">
    <source>
        <dbReference type="ARBA" id="ARBA00022857"/>
    </source>
</evidence>
<dbReference type="Pfam" id="PF05368">
    <property type="entry name" value="NmrA"/>
    <property type="match status" value="1"/>
</dbReference>
<dbReference type="STRING" id="1447883.A0A2B7YP12"/>
<dbReference type="Proteomes" id="UP000224634">
    <property type="component" value="Unassembled WGS sequence"/>
</dbReference>
<dbReference type="CDD" id="cd05251">
    <property type="entry name" value="NmrA_like_SDR_a"/>
    <property type="match status" value="1"/>
</dbReference>
<evidence type="ECO:0000313" key="4">
    <source>
        <dbReference type="EMBL" id="PGH23045.1"/>
    </source>
</evidence>
<dbReference type="PANTHER" id="PTHR42748">
    <property type="entry name" value="NITROGEN METABOLITE REPRESSION PROTEIN NMRA FAMILY MEMBER"/>
    <property type="match status" value="1"/>
</dbReference>
<name>A0A2B7YP12_POLH7</name>
<dbReference type="GO" id="GO:0005634">
    <property type="term" value="C:nucleus"/>
    <property type="evidence" value="ECO:0007669"/>
    <property type="project" value="TreeGrafter"/>
</dbReference>
<protein>
    <recommendedName>
        <fullName evidence="3">NmrA-like domain-containing protein</fullName>
    </recommendedName>
</protein>
<evidence type="ECO:0000256" key="1">
    <source>
        <dbReference type="ARBA" id="ARBA00006328"/>
    </source>
</evidence>
<dbReference type="InterPro" id="IPR008030">
    <property type="entry name" value="NmrA-like"/>
</dbReference>
<proteinExistence type="inferred from homology"/>
<comment type="caution">
    <text evidence="4">The sequence shown here is derived from an EMBL/GenBank/DDBJ whole genome shotgun (WGS) entry which is preliminary data.</text>
</comment>
<dbReference type="InterPro" id="IPR036291">
    <property type="entry name" value="NAD(P)-bd_dom_sf"/>
</dbReference>